<comment type="catalytic activity">
    <reaction evidence="14 15">
        <text>chorismate + L-glutamine = anthranilate + pyruvate + L-glutamate + H(+)</text>
        <dbReference type="Rhea" id="RHEA:21732"/>
        <dbReference type="ChEBI" id="CHEBI:15361"/>
        <dbReference type="ChEBI" id="CHEBI:15378"/>
        <dbReference type="ChEBI" id="CHEBI:16567"/>
        <dbReference type="ChEBI" id="CHEBI:29748"/>
        <dbReference type="ChEBI" id="CHEBI:29985"/>
        <dbReference type="ChEBI" id="CHEBI:58359"/>
        <dbReference type="EC" id="4.1.3.27"/>
    </reaction>
</comment>
<dbReference type="EMBL" id="OX458932">
    <property type="protein sequence ID" value="CAI9085042.1"/>
    <property type="molecule type" value="Genomic_DNA"/>
</dbReference>
<evidence type="ECO:0000259" key="16">
    <source>
        <dbReference type="Pfam" id="PF00425"/>
    </source>
</evidence>
<reference evidence="18" key="1">
    <citation type="submission" date="2023-03" db="EMBL/GenBank/DDBJ databases">
        <authorList>
            <person name="Cremers G."/>
            <person name="Picone N."/>
        </authorList>
    </citation>
    <scope>NUCLEOTIDE SEQUENCE</scope>
    <source>
        <strain evidence="18">Sample_alias</strain>
    </source>
</reference>
<dbReference type="InterPro" id="IPR019999">
    <property type="entry name" value="Anth_synth_I-like"/>
</dbReference>
<comment type="cofactor">
    <cofactor evidence="1 15">
        <name>Mg(2+)</name>
        <dbReference type="ChEBI" id="CHEBI:18420"/>
    </cofactor>
</comment>
<keyword evidence="8 15" id="KW-0479">Metal-binding</keyword>
<evidence type="ECO:0000256" key="1">
    <source>
        <dbReference type="ARBA" id="ARBA00001946"/>
    </source>
</evidence>
<dbReference type="InterPro" id="IPR006805">
    <property type="entry name" value="Anth_synth_I_N"/>
</dbReference>
<dbReference type="RefSeq" id="WP_009061043.1">
    <property type="nucleotide sequence ID" value="NZ_JAHXRZ010000006.1"/>
</dbReference>
<dbReference type="Proteomes" id="UP001161497">
    <property type="component" value="Chromosome"/>
</dbReference>
<evidence type="ECO:0000256" key="12">
    <source>
        <dbReference type="ARBA" id="ARBA00023239"/>
    </source>
</evidence>
<dbReference type="SUPFAM" id="SSF56322">
    <property type="entry name" value="ADC synthase"/>
    <property type="match status" value="1"/>
</dbReference>
<evidence type="ECO:0000256" key="13">
    <source>
        <dbReference type="ARBA" id="ARBA00025634"/>
    </source>
</evidence>
<protein>
    <recommendedName>
        <fullName evidence="6 15">Anthranilate synthase component 1</fullName>
        <ecNumber evidence="5 15">4.1.3.27</ecNumber>
    </recommendedName>
</protein>
<evidence type="ECO:0000256" key="8">
    <source>
        <dbReference type="ARBA" id="ARBA00022723"/>
    </source>
</evidence>
<proteinExistence type="inferred from homology"/>
<evidence type="ECO:0000313" key="18">
    <source>
        <dbReference type="EMBL" id="CAI9085042.1"/>
    </source>
</evidence>
<keyword evidence="10 15" id="KW-0460">Magnesium</keyword>
<keyword evidence="12 15" id="KW-0456">Lyase</keyword>
<sequence length="495" mass="55945">MDFPPLKEFLQIAATANVIPLVREIIADLDTPVSAYLKISYASRYSFLFESADRGKFGRYSYLGADPYFIISAYGRKITIEYRDGKKVEFWTDSNPLNELKKMMEPYKAFPIPQLPDFFGGLVGYLGYEMVHFFEPSVPRARKDDLGVPDLCFLLADTLIIFDHQERRMFLIANAIIENNPLDAYEKVKRKLDDLQEALSKLLYHPLFLKNPDCGYELPLEVNMTKEEYISMTEKMQEYIRAGDIFQVVPSQRWHTPCKRDPIDVYRALRLINPSPYMFCLKFKDFSLVGSSPEVHVRFDKRKVYVRPIAGTRPRGQNSPEEEAKIVEELINDPKEKAEHIMLVDLARNDIGRVCAFNSIIVKELMVIEKYSHVIHMVSSVEGIAREGISPFDVLEATFPAGTVTGAPKVRAMQIISQLEPTCRGPYAGIVGCLSFSGYLDSCIAIRTILIKNGYAYLQAGGGLVADSTPIGEYLESSNKAKAGMKALALVESFL</sequence>
<evidence type="ECO:0000256" key="10">
    <source>
        <dbReference type="ARBA" id="ARBA00022842"/>
    </source>
</evidence>
<dbReference type="InterPro" id="IPR015890">
    <property type="entry name" value="Chorismate_C"/>
</dbReference>
<evidence type="ECO:0000256" key="5">
    <source>
        <dbReference type="ARBA" id="ARBA00012266"/>
    </source>
</evidence>
<feature type="domain" description="Anthranilate synthase component I N-terminal" evidence="17">
    <location>
        <begin position="28"/>
        <end position="171"/>
    </location>
</feature>
<dbReference type="Pfam" id="PF04715">
    <property type="entry name" value="Anth_synt_I_N"/>
    <property type="match status" value="1"/>
</dbReference>
<dbReference type="PANTHER" id="PTHR11236">
    <property type="entry name" value="AMINOBENZOATE/ANTHRANILATE SYNTHASE"/>
    <property type="match status" value="1"/>
</dbReference>
<evidence type="ECO:0000259" key="17">
    <source>
        <dbReference type="Pfam" id="PF04715"/>
    </source>
</evidence>
<dbReference type="PRINTS" id="PR00095">
    <property type="entry name" value="ANTSNTHASEI"/>
</dbReference>
<accession>A0ABN8XDI5</accession>
<dbReference type="InterPro" id="IPR005256">
    <property type="entry name" value="Anth_synth_I_PabB"/>
</dbReference>
<dbReference type="NCBIfam" id="TIGR00564">
    <property type="entry name" value="trpE_most"/>
    <property type="match status" value="1"/>
</dbReference>
<comment type="function">
    <text evidence="13 15">Part of a heterotetrameric complex that catalyzes the two-step biosynthesis of anthranilate, an intermediate in the biosynthesis of L-tryptophan. In the first step, the glutamine-binding beta subunit (TrpG) of anthranilate synthase (AS) provides the glutamine amidotransferase activity which generates ammonia as a substrate that, along with chorismate, is used in the second step, catalyzed by the large alpha subunit of AS (TrpE) to produce anthranilate. In the absence of TrpG, TrpE can synthesize anthranilate directly from chorismate and high concentrations of ammonia.</text>
</comment>
<comment type="similarity">
    <text evidence="3 15">Belongs to the anthranilate synthase component I family.</text>
</comment>
<comment type="subunit">
    <text evidence="4 15">Heterotetramer consisting of two non-identical subunits: a beta subunit (TrpG) and a large alpha subunit (TrpE).</text>
</comment>
<dbReference type="GO" id="GO:0004049">
    <property type="term" value="F:anthranilate synthase activity"/>
    <property type="evidence" value="ECO:0007669"/>
    <property type="project" value="UniProtKB-EC"/>
</dbReference>
<gene>
    <name evidence="15 18" type="primary">trpE</name>
    <name evidence="18" type="ORF">MFUM_0661</name>
</gene>
<keyword evidence="9 15" id="KW-0822">Tryptophan biosynthesis</keyword>
<organism evidence="18 19">
    <name type="scientific">Candidatus Methylacidiphilum fumarolicum</name>
    <dbReference type="NCBI Taxonomy" id="591154"/>
    <lineage>
        <taxon>Bacteria</taxon>
        <taxon>Pseudomonadati</taxon>
        <taxon>Verrucomicrobiota</taxon>
        <taxon>Methylacidiphilae</taxon>
        <taxon>Methylacidiphilales</taxon>
        <taxon>Methylacidiphilaceae</taxon>
        <taxon>Methylacidiphilum (ex Ratnadevi et al. 2023)</taxon>
    </lineage>
</organism>
<evidence type="ECO:0000256" key="14">
    <source>
        <dbReference type="ARBA" id="ARBA00047683"/>
    </source>
</evidence>
<keyword evidence="19" id="KW-1185">Reference proteome</keyword>
<keyword evidence="7 15" id="KW-0028">Amino-acid biosynthesis</keyword>
<evidence type="ECO:0000256" key="9">
    <source>
        <dbReference type="ARBA" id="ARBA00022822"/>
    </source>
</evidence>
<dbReference type="EC" id="4.1.3.27" evidence="5 15"/>
<dbReference type="PANTHER" id="PTHR11236:SF48">
    <property type="entry name" value="ISOCHORISMATE SYNTHASE MENF"/>
    <property type="match status" value="1"/>
</dbReference>
<evidence type="ECO:0000256" key="6">
    <source>
        <dbReference type="ARBA" id="ARBA00020653"/>
    </source>
</evidence>
<evidence type="ECO:0000256" key="2">
    <source>
        <dbReference type="ARBA" id="ARBA00004873"/>
    </source>
</evidence>
<name>A0ABN8XDI5_9BACT</name>
<evidence type="ECO:0000313" key="19">
    <source>
        <dbReference type="Proteomes" id="UP001161497"/>
    </source>
</evidence>
<evidence type="ECO:0000256" key="4">
    <source>
        <dbReference type="ARBA" id="ARBA00011575"/>
    </source>
</evidence>
<dbReference type="Gene3D" id="3.60.120.10">
    <property type="entry name" value="Anthranilate synthase"/>
    <property type="match status" value="1"/>
</dbReference>
<evidence type="ECO:0000256" key="15">
    <source>
        <dbReference type="RuleBase" id="RU364045"/>
    </source>
</evidence>
<evidence type="ECO:0000256" key="3">
    <source>
        <dbReference type="ARBA" id="ARBA00009562"/>
    </source>
</evidence>
<keyword evidence="11 15" id="KW-0057">Aromatic amino acid biosynthesis</keyword>
<comment type="pathway">
    <text evidence="2 15">Amino-acid biosynthesis; L-tryptophan biosynthesis; L-tryptophan from chorismate: step 1/5.</text>
</comment>
<dbReference type="Pfam" id="PF00425">
    <property type="entry name" value="Chorismate_bind"/>
    <property type="match status" value="1"/>
</dbReference>
<feature type="domain" description="Chorismate-utilising enzyme C-terminal" evidence="16">
    <location>
        <begin position="226"/>
        <end position="480"/>
    </location>
</feature>
<dbReference type="InterPro" id="IPR005801">
    <property type="entry name" value="ADC_synthase"/>
</dbReference>
<evidence type="ECO:0000256" key="11">
    <source>
        <dbReference type="ARBA" id="ARBA00023141"/>
    </source>
</evidence>
<evidence type="ECO:0000256" key="7">
    <source>
        <dbReference type="ARBA" id="ARBA00022605"/>
    </source>
</evidence>